<keyword evidence="6" id="KW-0479">Metal-binding</keyword>
<dbReference type="RefSeq" id="XP_005103610.1">
    <property type="nucleotide sequence ID" value="XM_005103553.3"/>
</dbReference>
<dbReference type="NCBIfam" id="TIGR01064">
    <property type="entry name" value="pyruv_kin"/>
    <property type="match status" value="1"/>
</dbReference>
<dbReference type="Proteomes" id="UP000694888">
    <property type="component" value="Unplaced"/>
</dbReference>
<dbReference type="Gene3D" id="2.40.33.10">
    <property type="entry name" value="PK beta-barrel domain-like"/>
    <property type="match status" value="1"/>
</dbReference>
<keyword evidence="16" id="KW-1185">Reference proteome</keyword>
<dbReference type="Gene3D" id="3.40.1380.20">
    <property type="entry name" value="Pyruvate kinase, C-terminal domain"/>
    <property type="match status" value="1"/>
</dbReference>
<dbReference type="InterPro" id="IPR015806">
    <property type="entry name" value="Pyrv_Knase_insert_dom_sf"/>
</dbReference>
<dbReference type="Pfam" id="PF02887">
    <property type="entry name" value="PK_C"/>
    <property type="match status" value="1"/>
</dbReference>
<dbReference type="InterPro" id="IPR015813">
    <property type="entry name" value="Pyrv/PenolPyrv_kinase-like_dom"/>
</dbReference>
<dbReference type="SUPFAM" id="SSF52935">
    <property type="entry name" value="PK C-terminal domain-like"/>
    <property type="match status" value="1"/>
</dbReference>
<keyword evidence="5 13" id="KW-0808">Transferase</keyword>
<dbReference type="PANTHER" id="PTHR11817">
    <property type="entry name" value="PYRUVATE KINASE"/>
    <property type="match status" value="1"/>
</dbReference>
<dbReference type="SUPFAM" id="SSF51621">
    <property type="entry name" value="Phosphoenolpyruvate/pyruvate domain"/>
    <property type="match status" value="1"/>
</dbReference>
<evidence type="ECO:0000256" key="2">
    <source>
        <dbReference type="ARBA" id="ARBA00004997"/>
    </source>
</evidence>
<dbReference type="InterPro" id="IPR015793">
    <property type="entry name" value="Pyrv_Knase_brl"/>
</dbReference>
<gene>
    <name evidence="17" type="primary">LOC101856361</name>
</gene>
<dbReference type="PRINTS" id="PR01050">
    <property type="entry name" value="PYRUVTKNASE"/>
</dbReference>
<feature type="domain" description="Pyruvate kinase barrel" evidence="14">
    <location>
        <begin position="38"/>
        <end position="369"/>
    </location>
</feature>
<evidence type="ECO:0000256" key="6">
    <source>
        <dbReference type="ARBA" id="ARBA00022723"/>
    </source>
</evidence>
<dbReference type="Pfam" id="PF00224">
    <property type="entry name" value="PK"/>
    <property type="match status" value="1"/>
</dbReference>
<evidence type="ECO:0000313" key="16">
    <source>
        <dbReference type="Proteomes" id="UP000694888"/>
    </source>
</evidence>
<feature type="domain" description="Pyruvate kinase C-terminal" evidence="15">
    <location>
        <begin position="405"/>
        <end position="520"/>
    </location>
</feature>
<keyword evidence="11 13" id="KW-0324">Glycolysis</keyword>
<keyword evidence="7" id="KW-0547">Nucleotide-binding</keyword>
<dbReference type="InterPro" id="IPR001697">
    <property type="entry name" value="Pyr_Knase"/>
</dbReference>
<reference evidence="17" key="1">
    <citation type="submission" date="2025-08" db="UniProtKB">
        <authorList>
            <consortium name="RefSeq"/>
        </authorList>
    </citation>
    <scope>IDENTIFICATION</scope>
</reference>
<dbReference type="InterPro" id="IPR040442">
    <property type="entry name" value="Pyrv_kinase-like_dom_sf"/>
</dbReference>
<dbReference type="GeneID" id="101856361"/>
<dbReference type="Gene3D" id="3.20.20.60">
    <property type="entry name" value="Phosphoenolpyruvate-binding domains"/>
    <property type="match status" value="1"/>
</dbReference>
<evidence type="ECO:0000259" key="15">
    <source>
        <dbReference type="Pfam" id="PF02887"/>
    </source>
</evidence>
<organism evidence="16 17">
    <name type="scientific">Aplysia californica</name>
    <name type="common">California sea hare</name>
    <dbReference type="NCBI Taxonomy" id="6500"/>
    <lineage>
        <taxon>Eukaryota</taxon>
        <taxon>Metazoa</taxon>
        <taxon>Spiralia</taxon>
        <taxon>Lophotrochozoa</taxon>
        <taxon>Mollusca</taxon>
        <taxon>Gastropoda</taxon>
        <taxon>Heterobranchia</taxon>
        <taxon>Euthyneura</taxon>
        <taxon>Tectipleura</taxon>
        <taxon>Aplysiida</taxon>
        <taxon>Aplysioidea</taxon>
        <taxon>Aplysiidae</taxon>
        <taxon>Aplysia</taxon>
    </lineage>
</organism>
<evidence type="ECO:0000256" key="11">
    <source>
        <dbReference type="ARBA" id="ARBA00023152"/>
    </source>
</evidence>
<evidence type="ECO:0000256" key="1">
    <source>
        <dbReference type="ARBA" id="ARBA00001958"/>
    </source>
</evidence>
<comment type="catalytic activity">
    <reaction evidence="13">
        <text>pyruvate + ATP = phosphoenolpyruvate + ADP + H(+)</text>
        <dbReference type="Rhea" id="RHEA:18157"/>
        <dbReference type="ChEBI" id="CHEBI:15361"/>
        <dbReference type="ChEBI" id="CHEBI:15378"/>
        <dbReference type="ChEBI" id="CHEBI:30616"/>
        <dbReference type="ChEBI" id="CHEBI:58702"/>
        <dbReference type="ChEBI" id="CHEBI:456216"/>
        <dbReference type="EC" id="2.7.1.40"/>
    </reaction>
</comment>
<keyword evidence="12 17" id="KW-0670">Pyruvate</keyword>
<comment type="pathway">
    <text evidence="2 13">Carbohydrate degradation; glycolysis; pyruvate from D-glyceraldehyde 3-phosphate: step 5/5.</text>
</comment>
<dbReference type="SUPFAM" id="SSF50800">
    <property type="entry name" value="PK beta-barrel domain-like"/>
    <property type="match status" value="1"/>
</dbReference>
<evidence type="ECO:0000256" key="7">
    <source>
        <dbReference type="ARBA" id="ARBA00022741"/>
    </source>
</evidence>
<accession>A0ABM0JX35</accession>
<keyword evidence="9" id="KW-0067">ATP-binding</keyword>
<proteinExistence type="inferred from homology"/>
<keyword evidence="8 13" id="KW-0418">Kinase</keyword>
<dbReference type="PROSITE" id="PS00110">
    <property type="entry name" value="PYRUVATE_KINASE"/>
    <property type="match status" value="1"/>
</dbReference>
<dbReference type="EC" id="2.7.1.40" evidence="4 13"/>
<comment type="similarity">
    <text evidence="3 13">Belongs to the pyruvate kinase family.</text>
</comment>
<evidence type="ECO:0000256" key="10">
    <source>
        <dbReference type="ARBA" id="ARBA00022842"/>
    </source>
</evidence>
<evidence type="ECO:0000256" key="13">
    <source>
        <dbReference type="RuleBase" id="RU000504"/>
    </source>
</evidence>
<evidence type="ECO:0000256" key="4">
    <source>
        <dbReference type="ARBA" id="ARBA00012142"/>
    </source>
</evidence>
<evidence type="ECO:0000259" key="14">
    <source>
        <dbReference type="Pfam" id="PF00224"/>
    </source>
</evidence>
<dbReference type="GO" id="GO:0016301">
    <property type="term" value="F:kinase activity"/>
    <property type="evidence" value="ECO:0007669"/>
    <property type="project" value="UniProtKB-KW"/>
</dbReference>
<dbReference type="InterPro" id="IPR015795">
    <property type="entry name" value="Pyrv_Knase_C"/>
</dbReference>
<evidence type="ECO:0000256" key="5">
    <source>
        <dbReference type="ARBA" id="ARBA00022679"/>
    </source>
</evidence>
<dbReference type="InterPro" id="IPR018209">
    <property type="entry name" value="Pyrv_Knase_AS"/>
</dbReference>
<name>A0ABM0JX35_APLCA</name>
<dbReference type="InterPro" id="IPR011037">
    <property type="entry name" value="Pyrv_Knase-like_insert_dom_sf"/>
</dbReference>
<sequence>MTSSGKLSNIVVPTLSTRMTPLQQICTLDVYKETHPYRMTNIICTVGPSCDSVETLSQMIEHGMNICRFNLAHADHEYHAKILRNLHEAVSQSKQKALAEVATAVDISGPGIRIGQFKQDMKLPLKLVSGQRAKFSSEASLKDSMDAENIYVEQSFISRAEVGNQVFIEYGPLSFEVLEKDETSLTCVVVNPGEIKSHQPCHIPRSLPCLQPQLTDKDKQDLAFAVEHNVDIVLVSWVWSPEFVAAVKAELGKEVAARVKVIAKIENYQGVKSVDEILKVADGIMVARGDLGIDIPPEKVFLAQKMMIARANRAGKPVICASQMLESMVTNARPTRAEASDVANAILDGADCVMLSKETAIGRYPVSAVKTLNSVCQEAENAVYHAKAFTEIRNVTPLPTDKPRATAIAAVEAALRCHASAIVVITSSGRSAMDIAQYRPHCVVIAVTKSIHTARCLNLYRGVFSVVHTGASCDEWYMDVDMRIHYALQRARERGYVKTGETAILVTGFQSGPGFTNTVRSVRIPPEEHKPHYLNLPGTMRHLGVDDPASLDSQSDDDLDF</sequence>
<comment type="cofactor">
    <cofactor evidence="1">
        <name>K(+)</name>
        <dbReference type="ChEBI" id="CHEBI:29103"/>
    </cofactor>
</comment>
<protein>
    <recommendedName>
        <fullName evidence="4 13">Pyruvate kinase</fullName>
        <ecNumber evidence="4 13">2.7.1.40</ecNumber>
    </recommendedName>
</protein>
<evidence type="ECO:0000256" key="8">
    <source>
        <dbReference type="ARBA" id="ARBA00022777"/>
    </source>
</evidence>
<evidence type="ECO:0000256" key="9">
    <source>
        <dbReference type="ARBA" id="ARBA00022840"/>
    </source>
</evidence>
<evidence type="ECO:0000256" key="12">
    <source>
        <dbReference type="ARBA" id="ARBA00023317"/>
    </source>
</evidence>
<dbReference type="InterPro" id="IPR036918">
    <property type="entry name" value="Pyrv_Knase_C_sf"/>
</dbReference>
<evidence type="ECO:0000256" key="3">
    <source>
        <dbReference type="ARBA" id="ARBA00008663"/>
    </source>
</evidence>
<evidence type="ECO:0000313" key="17">
    <source>
        <dbReference type="RefSeq" id="XP_005103610.1"/>
    </source>
</evidence>
<keyword evidence="10 13" id="KW-0460">Magnesium</keyword>